<keyword evidence="4" id="KW-1185">Reference proteome</keyword>
<sequence>MKKIISIIIFLSLLTTAVLAKEYKRIISLAPSVTQSLYELGLDNEVVGITIFCPQGKSKKEIIGTLLEPDLEKIVLLKADLIISTKEGNNKAAVEKLTRMGLDVYVMETAENFSEICSHYYDLAKKVNREKNAKKIIADSKKTVESIYNKIEVVNMQTVFLEVGAKPLYSAGKQSFVNDYNRFTKTVNVYKEINRRYPQIDIEDVLKKNPDIIILVNMGDISLQETKNWLKYKNINAVKNNKVFMLDVNDIFTPTPLTFAIGVEIISKIIYPEIFGAK</sequence>
<evidence type="ECO:0000256" key="1">
    <source>
        <dbReference type="ARBA" id="ARBA00022729"/>
    </source>
</evidence>
<feature type="domain" description="Fe/B12 periplasmic-binding" evidence="2">
    <location>
        <begin position="25"/>
        <end position="274"/>
    </location>
</feature>
<dbReference type="Proteomes" id="UP000035337">
    <property type="component" value="Chromosome"/>
</dbReference>
<name>A0A0G3WJU8_9BACT</name>
<proteinExistence type="predicted"/>
<dbReference type="OrthoDB" id="9787830at2"/>
<dbReference type="InterPro" id="IPR002491">
    <property type="entry name" value="ABC_transptr_periplasmic_BD"/>
</dbReference>
<reference evidence="3 4" key="1">
    <citation type="submission" date="2014-09" db="EMBL/GenBank/DDBJ databases">
        <title>Complete genome sequence of Endomicrobium proavitum.</title>
        <authorList>
            <person name="Zheng H."/>
        </authorList>
    </citation>
    <scope>NUCLEOTIDE SEQUENCE [LARGE SCALE GENOMIC DNA]</scope>
    <source>
        <strain evidence="3 4">Rsa215</strain>
    </source>
</reference>
<dbReference type="PROSITE" id="PS50983">
    <property type="entry name" value="FE_B12_PBP"/>
    <property type="match status" value="1"/>
</dbReference>
<dbReference type="NCBIfam" id="NF038402">
    <property type="entry name" value="TroA_like"/>
    <property type="match status" value="1"/>
</dbReference>
<protein>
    <submittedName>
        <fullName evidence="3">Vitamin B12 ABC transporter substrate-binding protein BtuF</fullName>
    </submittedName>
</protein>
<dbReference type="STRING" id="1408281.Epro_0395"/>
<dbReference type="InterPro" id="IPR054828">
    <property type="entry name" value="Vit_B12_bind_prot"/>
</dbReference>
<dbReference type="EMBL" id="CP009498">
    <property type="protein sequence ID" value="AKL97774.1"/>
    <property type="molecule type" value="Genomic_DNA"/>
</dbReference>
<dbReference type="KEGG" id="epo:Epro_0395"/>
<dbReference type="Pfam" id="PF01497">
    <property type="entry name" value="Peripla_BP_2"/>
    <property type="match status" value="1"/>
</dbReference>
<evidence type="ECO:0000313" key="4">
    <source>
        <dbReference type="Proteomes" id="UP000035337"/>
    </source>
</evidence>
<organism evidence="3 4">
    <name type="scientific">Endomicrobium proavitum</name>
    <dbReference type="NCBI Taxonomy" id="1408281"/>
    <lineage>
        <taxon>Bacteria</taxon>
        <taxon>Pseudomonadati</taxon>
        <taxon>Elusimicrobiota</taxon>
        <taxon>Endomicrobiia</taxon>
        <taxon>Endomicrobiales</taxon>
        <taxon>Endomicrobiaceae</taxon>
        <taxon>Endomicrobium</taxon>
    </lineage>
</organism>
<gene>
    <name evidence="3" type="primary">btuF</name>
    <name evidence="3" type="ORF">Epro_0395</name>
</gene>
<keyword evidence="1" id="KW-0732">Signal</keyword>
<evidence type="ECO:0000313" key="3">
    <source>
        <dbReference type="EMBL" id="AKL97774.1"/>
    </source>
</evidence>
<dbReference type="AlphaFoldDB" id="A0A0G3WJU8"/>
<dbReference type="Gene3D" id="3.40.50.1980">
    <property type="entry name" value="Nitrogenase molybdenum iron protein domain"/>
    <property type="match status" value="2"/>
</dbReference>
<dbReference type="SUPFAM" id="SSF53807">
    <property type="entry name" value="Helical backbone' metal receptor"/>
    <property type="match status" value="1"/>
</dbReference>
<dbReference type="PANTHER" id="PTHR30535">
    <property type="entry name" value="VITAMIN B12-BINDING PROTEIN"/>
    <property type="match status" value="1"/>
</dbReference>
<evidence type="ECO:0000259" key="2">
    <source>
        <dbReference type="PROSITE" id="PS50983"/>
    </source>
</evidence>
<dbReference type="PANTHER" id="PTHR30535:SF34">
    <property type="entry name" value="MOLYBDATE-BINDING PROTEIN MOLA"/>
    <property type="match status" value="1"/>
</dbReference>
<dbReference type="RefSeq" id="WP_052570117.1">
    <property type="nucleotide sequence ID" value="NZ_CP009498.1"/>
</dbReference>
<dbReference type="GO" id="GO:0071281">
    <property type="term" value="P:cellular response to iron ion"/>
    <property type="evidence" value="ECO:0007669"/>
    <property type="project" value="TreeGrafter"/>
</dbReference>
<dbReference type="InterPro" id="IPR050902">
    <property type="entry name" value="ABC_Transporter_SBP"/>
</dbReference>
<accession>A0A0G3WJU8</accession>